<evidence type="ECO:0000259" key="21">
    <source>
        <dbReference type="SMART" id="SM00482"/>
    </source>
</evidence>
<dbReference type="Pfam" id="PF02739">
    <property type="entry name" value="5_3_exonuc_N"/>
    <property type="match status" value="1"/>
</dbReference>
<dbReference type="Pfam" id="PF01612">
    <property type="entry name" value="DNA_pol_A_exo1"/>
    <property type="match status" value="1"/>
</dbReference>
<evidence type="ECO:0000313" key="24">
    <source>
        <dbReference type="Proteomes" id="UP000054820"/>
    </source>
</evidence>
<dbReference type="InterPro" id="IPR036279">
    <property type="entry name" value="5-3_exonuclease_C_sf"/>
</dbReference>
<evidence type="ECO:0000259" key="19">
    <source>
        <dbReference type="SMART" id="SM00474"/>
    </source>
</evidence>
<dbReference type="GO" id="GO:0008408">
    <property type="term" value="F:3'-5' exonuclease activity"/>
    <property type="evidence" value="ECO:0007669"/>
    <property type="project" value="UniProtKB-UniRule"/>
</dbReference>
<evidence type="ECO:0000256" key="6">
    <source>
        <dbReference type="ARBA" id="ARBA00022695"/>
    </source>
</evidence>
<dbReference type="CDD" id="cd06139">
    <property type="entry name" value="DNA_polA_I_Ecoli_like_exo"/>
    <property type="match status" value="1"/>
</dbReference>
<dbReference type="FunFam" id="1.20.1060.10:FF:000001">
    <property type="entry name" value="DNA polymerase I"/>
    <property type="match status" value="1"/>
</dbReference>
<dbReference type="SUPFAM" id="SSF53098">
    <property type="entry name" value="Ribonuclease H-like"/>
    <property type="match status" value="1"/>
</dbReference>
<dbReference type="Gene3D" id="3.30.70.370">
    <property type="match status" value="1"/>
</dbReference>
<dbReference type="InterPro" id="IPR029060">
    <property type="entry name" value="PIN-like_dom_sf"/>
</dbReference>
<sequence>MTSPLILIDGSSYFFRAFHALPPLTNSKGQPTGAIYGVANMIKKLIKDYQPEELAVVFDAKGKTFRDEWYPEYKAHRPPMPHDLSTQFAPLIQLLEAMGLPILIIEGVEADDVIGTLARQATEQGIPVIISTGDKDMAQLVNEHITLINTMSNTTMGSEGVQEKFGIKPAQVIDYLTLIGDSVDNVPGVTKCGPKTAVKWLTEYQTLDNLIQHADEISGKIGENLRASIPQLPLSKKLVTIKTDVDLPLKWGELKPNPMNKERLIELTRQFEFKNWLKELLGEEGSSSPGQPKIFSIPFELITTNQQLNHLLNQLEQCQAFCIDTETTSIDIMLAELVGISLAIEEGKAVYIPFTHTDGTAQLIREEVLTALKPILENPQIKKIGQNLKYDYSVLKNHGITLKGINYDTMLESYVLNSSAGRHDMDSLALKYLGHKAISYEEVAGKGAKQLRFDQIPVDRAAAYAAEDAEITLQLHNKLFPSIPESMLGVFNEIEMPLVTVLADMERLGVLIDAVTLEEHGARLKERINALEQEALQLAGKPFNLNSPKQLQEILFDSHKLPVIAKTPTGQPSTAEAVLQELAYDYRLAAVILEYRSLTKLVSTYIDSLPKKINPQTHRVHTSYNQAVTATGRLSSSEPNLQNIPIRSEEGRLIRTAFIAPENCLILAADYSQIELRIMAHLSQDENLLKAFAQGWDIHAATASEIFQTPLEDVSSEQRRRAKAVNFGLIYGMSAFGLAKQIGVERQDAQYYIDTYFHRYPKVLEYMNRTRQQAHQLGYVETLFGRRLYLPEINTRNMVRQKAAERTAINAPMQGTAADIIKKAMISIAKWQNEQRNPPAKMIMQVHDELVFEVRNEEVESSKKIIRELMEHAVKLSVPLVVSIGTGANWDAAH</sequence>
<feature type="domain" description="3'-5' exonuclease" evidence="19">
    <location>
        <begin position="299"/>
        <end position="484"/>
    </location>
</feature>
<evidence type="ECO:0000256" key="1">
    <source>
        <dbReference type="ARBA" id="ARBA00007705"/>
    </source>
</evidence>
<keyword evidence="9 17" id="KW-0227">DNA damage</keyword>
<dbReference type="SMART" id="SM00474">
    <property type="entry name" value="35EXOc"/>
    <property type="match status" value="1"/>
</dbReference>
<dbReference type="GO" id="GO:0003677">
    <property type="term" value="F:DNA binding"/>
    <property type="evidence" value="ECO:0007669"/>
    <property type="project" value="UniProtKB-UniRule"/>
</dbReference>
<dbReference type="AlphaFoldDB" id="A0A378LCZ1"/>
<gene>
    <name evidence="17 23" type="primary">polA</name>
    <name evidence="22" type="ORF">Lstg_0803</name>
    <name evidence="23" type="ORF">NCTC11991_03154</name>
</gene>
<dbReference type="InterPro" id="IPR002562">
    <property type="entry name" value="3'-5'_exonuclease_dom"/>
</dbReference>
<dbReference type="SUPFAM" id="SSF88723">
    <property type="entry name" value="PIN domain-like"/>
    <property type="match status" value="1"/>
</dbReference>
<evidence type="ECO:0000256" key="3">
    <source>
        <dbReference type="ARBA" id="ARBA00012417"/>
    </source>
</evidence>
<reference evidence="22 24" key="1">
    <citation type="submission" date="2015-11" db="EMBL/GenBank/DDBJ databases">
        <title>Genomic analysis of 38 Legionella species identifies large and diverse effector repertoires.</title>
        <authorList>
            <person name="Burstein D."/>
            <person name="Amaro F."/>
            <person name="Zusman T."/>
            <person name="Lifshitz Z."/>
            <person name="Cohen O."/>
            <person name="Gilbert J.A."/>
            <person name="Pupko T."/>
            <person name="Shuman H.A."/>
            <person name="Segal G."/>
        </authorList>
    </citation>
    <scope>NUCLEOTIDE SEQUENCE [LARGE SCALE GENOMIC DNA]</scope>
    <source>
        <strain evidence="22 24">SC-18-C9</strain>
    </source>
</reference>
<evidence type="ECO:0000256" key="10">
    <source>
        <dbReference type="ARBA" id="ARBA00022801"/>
    </source>
</evidence>
<dbReference type="InterPro" id="IPR020045">
    <property type="entry name" value="DNA_polI_H3TH"/>
</dbReference>
<dbReference type="PROSITE" id="PS00447">
    <property type="entry name" value="DNA_POLYMERASE_A"/>
    <property type="match status" value="1"/>
</dbReference>
<evidence type="ECO:0000256" key="11">
    <source>
        <dbReference type="ARBA" id="ARBA00022839"/>
    </source>
</evidence>
<keyword evidence="7 17" id="KW-0235">DNA replication</keyword>
<evidence type="ECO:0000256" key="15">
    <source>
        <dbReference type="ARBA" id="ARBA00049244"/>
    </source>
</evidence>
<dbReference type="NCBIfam" id="NF004397">
    <property type="entry name" value="PRK05755.1"/>
    <property type="match status" value="1"/>
</dbReference>
<evidence type="ECO:0000256" key="14">
    <source>
        <dbReference type="ARBA" id="ARBA00023204"/>
    </source>
</evidence>
<feature type="domain" description="DNA-directed DNA polymerase family A palm" evidence="21">
    <location>
        <begin position="651"/>
        <end position="858"/>
    </location>
</feature>
<dbReference type="FunFam" id="1.10.150.20:FF:000003">
    <property type="entry name" value="DNA polymerase I"/>
    <property type="match status" value="1"/>
</dbReference>
<evidence type="ECO:0000256" key="7">
    <source>
        <dbReference type="ARBA" id="ARBA00022705"/>
    </source>
</evidence>
<dbReference type="PRINTS" id="PR00868">
    <property type="entry name" value="DNAPOLI"/>
</dbReference>
<dbReference type="SMART" id="SM00475">
    <property type="entry name" value="53EXOc"/>
    <property type="match status" value="1"/>
</dbReference>
<dbReference type="SMART" id="SM00279">
    <property type="entry name" value="HhH2"/>
    <property type="match status" value="1"/>
</dbReference>
<dbReference type="Gene3D" id="1.20.1060.10">
    <property type="entry name" value="Taq DNA Polymerase, Chain T, domain 4"/>
    <property type="match status" value="1"/>
</dbReference>
<keyword evidence="5 17" id="KW-0808">Transferase</keyword>
<keyword evidence="12 17" id="KW-0239">DNA-directed DNA polymerase</keyword>
<dbReference type="PANTHER" id="PTHR10133">
    <property type="entry name" value="DNA POLYMERASE I"/>
    <property type="match status" value="1"/>
</dbReference>
<evidence type="ECO:0000256" key="4">
    <source>
        <dbReference type="ARBA" id="ARBA00020311"/>
    </source>
</evidence>
<evidence type="ECO:0000256" key="13">
    <source>
        <dbReference type="ARBA" id="ARBA00023125"/>
    </source>
</evidence>
<dbReference type="OrthoDB" id="9806424at2"/>
<keyword evidence="10 17" id="KW-0378">Hydrolase</keyword>
<dbReference type="GO" id="GO:0006261">
    <property type="term" value="P:DNA-templated DNA replication"/>
    <property type="evidence" value="ECO:0007669"/>
    <property type="project" value="UniProtKB-UniRule"/>
</dbReference>
<dbReference type="RefSeq" id="WP_058476381.1">
    <property type="nucleotide sequence ID" value="NZ_CAAAIO010000004.1"/>
</dbReference>
<evidence type="ECO:0000256" key="17">
    <source>
        <dbReference type="RuleBase" id="RU004460"/>
    </source>
</evidence>
<dbReference type="EMBL" id="LNYZ01000005">
    <property type="protein sequence ID" value="KTD79587.1"/>
    <property type="molecule type" value="Genomic_DNA"/>
</dbReference>
<evidence type="ECO:0000256" key="9">
    <source>
        <dbReference type="ARBA" id="ARBA00022763"/>
    </source>
</evidence>
<keyword evidence="14 17" id="KW-0234">DNA repair</keyword>
<dbReference type="EC" id="2.7.7.7" evidence="3 16"/>
<reference evidence="23 25" key="2">
    <citation type="submission" date="2018-06" db="EMBL/GenBank/DDBJ databases">
        <authorList>
            <consortium name="Pathogen Informatics"/>
            <person name="Doyle S."/>
        </authorList>
    </citation>
    <scope>NUCLEOTIDE SEQUENCE [LARGE SCALE GENOMIC DNA]</scope>
    <source>
        <strain evidence="23 25">NCTC11991</strain>
    </source>
</reference>
<dbReference type="FunFam" id="3.30.420.10:FF:000026">
    <property type="entry name" value="DNA polymerase I"/>
    <property type="match status" value="1"/>
</dbReference>
<dbReference type="NCBIfam" id="TIGR00593">
    <property type="entry name" value="pola"/>
    <property type="match status" value="1"/>
</dbReference>
<keyword evidence="13 17" id="KW-0238">DNA-binding</keyword>
<evidence type="ECO:0000256" key="18">
    <source>
        <dbReference type="SAM" id="Coils"/>
    </source>
</evidence>
<dbReference type="GO" id="GO:0008409">
    <property type="term" value="F:5'-3' exonuclease activity"/>
    <property type="evidence" value="ECO:0007669"/>
    <property type="project" value="UniProtKB-UniRule"/>
</dbReference>
<dbReference type="Pfam" id="PF00476">
    <property type="entry name" value="DNA_pol_A"/>
    <property type="match status" value="1"/>
</dbReference>
<dbReference type="Proteomes" id="UP000255110">
    <property type="component" value="Unassembled WGS sequence"/>
</dbReference>
<dbReference type="SMART" id="SM00482">
    <property type="entry name" value="POLAc"/>
    <property type="match status" value="1"/>
</dbReference>
<dbReference type="Proteomes" id="UP000054820">
    <property type="component" value="Unassembled WGS sequence"/>
</dbReference>
<dbReference type="CDD" id="cd08637">
    <property type="entry name" value="DNA_pol_A_pol_I_C"/>
    <property type="match status" value="1"/>
</dbReference>
<dbReference type="CDD" id="cd09898">
    <property type="entry name" value="H3TH_53EXO"/>
    <property type="match status" value="1"/>
</dbReference>
<dbReference type="SUPFAM" id="SSF47807">
    <property type="entry name" value="5' to 3' exonuclease, C-terminal subdomain"/>
    <property type="match status" value="1"/>
</dbReference>
<keyword evidence="6 17" id="KW-0548">Nucleotidyltransferase</keyword>
<dbReference type="STRING" id="460.Lstg_0803"/>
<evidence type="ECO:0000256" key="5">
    <source>
        <dbReference type="ARBA" id="ARBA00022679"/>
    </source>
</evidence>
<dbReference type="InterPro" id="IPR036397">
    <property type="entry name" value="RNaseH_sf"/>
</dbReference>
<organism evidence="23 25">
    <name type="scientific">Legionella steigerwaltii</name>
    <dbReference type="NCBI Taxonomy" id="460"/>
    <lineage>
        <taxon>Bacteria</taxon>
        <taxon>Pseudomonadati</taxon>
        <taxon>Pseudomonadota</taxon>
        <taxon>Gammaproteobacteria</taxon>
        <taxon>Legionellales</taxon>
        <taxon>Legionellaceae</taxon>
        <taxon>Legionella</taxon>
    </lineage>
</organism>
<dbReference type="InterPro" id="IPR020046">
    <property type="entry name" value="5-3_exonucl_a-hlix_arch_N"/>
</dbReference>
<evidence type="ECO:0000259" key="20">
    <source>
        <dbReference type="SMART" id="SM00475"/>
    </source>
</evidence>
<evidence type="ECO:0000313" key="22">
    <source>
        <dbReference type="EMBL" id="KTD79587.1"/>
    </source>
</evidence>
<accession>A0A378LCZ1</accession>
<dbReference type="InterPro" id="IPR012337">
    <property type="entry name" value="RNaseH-like_sf"/>
</dbReference>
<comment type="catalytic activity">
    <reaction evidence="15 17">
        <text>DNA(n) + a 2'-deoxyribonucleoside 5'-triphosphate = DNA(n+1) + diphosphate</text>
        <dbReference type="Rhea" id="RHEA:22508"/>
        <dbReference type="Rhea" id="RHEA-COMP:17339"/>
        <dbReference type="Rhea" id="RHEA-COMP:17340"/>
        <dbReference type="ChEBI" id="CHEBI:33019"/>
        <dbReference type="ChEBI" id="CHEBI:61560"/>
        <dbReference type="ChEBI" id="CHEBI:173112"/>
        <dbReference type="EC" id="2.7.7.7"/>
    </reaction>
</comment>
<keyword evidence="8" id="KW-0540">Nuclease</keyword>
<dbReference type="CDD" id="cd09859">
    <property type="entry name" value="PIN_53EXO"/>
    <property type="match status" value="1"/>
</dbReference>
<comment type="function">
    <text evidence="17">In addition to polymerase activity, this DNA polymerase exhibits 3'-5' and 5'-3' exonuclease activity.</text>
</comment>
<feature type="domain" description="5'-3' exonuclease" evidence="20">
    <location>
        <begin position="3"/>
        <end position="257"/>
    </location>
</feature>
<keyword evidence="24" id="KW-1185">Reference proteome</keyword>
<dbReference type="InterPro" id="IPR043502">
    <property type="entry name" value="DNA/RNA_pol_sf"/>
</dbReference>
<dbReference type="FunFam" id="3.40.50.1010:FF:000001">
    <property type="entry name" value="DNA polymerase I"/>
    <property type="match status" value="1"/>
</dbReference>
<evidence type="ECO:0000256" key="12">
    <source>
        <dbReference type="ARBA" id="ARBA00022932"/>
    </source>
</evidence>
<protein>
    <recommendedName>
        <fullName evidence="4 16">DNA polymerase I</fullName>
        <ecNumber evidence="3 16">2.7.7.7</ecNumber>
    </recommendedName>
</protein>
<evidence type="ECO:0000313" key="23">
    <source>
        <dbReference type="EMBL" id="STY24527.1"/>
    </source>
</evidence>
<evidence type="ECO:0000256" key="8">
    <source>
        <dbReference type="ARBA" id="ARBA00022722"/>
    </source>
</evidence>
<dbReference type="InterPro" id="IPR002298">
    <property type="entry name" value="DNA_polymerase_A"/>
</dbReference>
<dbReference type="InterPro" id="IPR008918">
    <property type="entry name" value="HhH2"/>
</dbReference>
<dbReference type="GO" id="GO:0003887">
    <property type="term" value="F:DNA-directed DNA polymerase activity"/>
    <property type="evidence" value="ECO:0007669"/>
    <property type="project" value="UniProtKB-UniRule"/>
</dbReference>
<dbReference type="SUPFAM" id="SSF56672">
    <property type="entry name" value="DNA/RNA polymerases"/>
    <property type="match status" value="1"/>
</dbReference>
<keyword evidence="18" id="KW-0175">Coiled coil</keyword>
<dbReference type="Gene3D" id="3.30.420.10">
    <property type="entry name" value="Ribonuclease H-like superfamily/Ribonuclease H"/>
    <property type="match status" value="1"/>
</dbReference>
<dbReference type="InterPro" id="IPR018320">
    <property type="entry name" value="DNA_polymerase_1"/>
</dbReference>
<evidence type="ECO:0000256" key="2">
    <source>
        <dbReference type="ARBA" id="ARBA00011541"/>
    </source>
</evidence>
<evidence type="ECO:0000313" key="25">
    <source>
        <dbReference type="Proteomes" id="UP000255110"/>
    </source>
</evidence>
<dbReference type="Gene3D" id="1.10.150.20">
    <property type="entry name" value="5' to 3' exonuclease, C-terminal subdomain"/>
    <property type="match status" value="2"/>
</dbReference>
<dbReference type="FunFam" id="1.10.150.20:FF:000002">
    <property type="entry name" value="DNA polymerase I"/>
    <property type="match status" value="1"/>
</dbReference>
<dbReference type="InterPro" id="IPR019760">
    <property type="entry name" value="DNA-dir_DNA_pol_A_CS"/>
</dbReference>
<dbReference type="InterPro" id="IPR001098">
    <property type="entry name" value="DNA-dir_DNA_pol_A_palm_dom"/>
</dbReference>
<dbReference type="InterPro" id="IPR002421">
    <property type="entry name" value="5-3_exonuclease"/>
</dbReference>
<dbReference type="GO" id="GO:0006302">
    <property type="term" value="P:double-strand break repair"/>
    <property type="evidence" value="ECO:0007669"/>
    <property type="project" value="TreeGrafter"/>
</dbReference>
<name>A0A378LCZ1_9GAMM</name>
<feature type="coiled-coil region" evidence="18">
    <location>
        <begin position="514"/>
        <end position="541"/>
    </location>
</feature>
<dbReference type="EMBL" id="UGOY01000001">
    <property type="protein sequence ID" value="STY24527.1"/>
    <property type="molecule type" value="Genomic_DNA"/>
</dbReference>
<evidence type="ECO:0000256" key="16">
    <source>
        <dbReference type="NCBIfam" id="TIGR00593"/>
    </source>
</evidence>
<comment type="subunit">
    <text evidence="2">Single-chain monomer with multiple functions.</text>
</comment>
<dbReference type="PANTHER" id="PTHR10133:SF27">
    <property type="entry name" value="DNA POLYMERASE NU"/>
    <property type="match status" value="1"/>
</dbReference>
<keyword evidence="11 17" id="KW-0269">Exonuclease</keyword>
<comment type="similarity">
    <text evidence="1 17">Belongs to the DNA polymerase type-A family.</text>
</comment>
<dbReference type="Gene3D" id="3.40.50.1010">
    <property type="entry name" value="5'-nuclease"/>
    <property type="match status" value="1"/>
</dbReference>
<dbReference type="Pfam" id="PF01367">
    <property type="entry name" value="5_3_exonuc"/>
    <property type="match status" value="1"/>
</dbReference>
<proteinExistence type="inferred from homology"/>